<dbReference type="InterPro" id="IPR011712">
    <property type="entry name" value="Sig_transdc_His_kin_sub3_dim/P"/>
</dbReference>
<dbReference type="EMBL" id="DSGB01000003">
    <property type="protein sequence ID" value="HER95524.1"/>
    <property type="molecule type" value="Genomic_DNA"/>
</dbReference>
<feature type="coiled-coil region" evidence="16">
    <location>
        <begin position="421"/>
        <end position="448"/>
    </location>
</feature>
<dbReference type="SUPFAM" id="SSF55874">
    <property type="entry name" value="ATPase domain of HSP90 chaperone/DNA topoisomerase II/histidine kinase"/>
    <property type="match status" value="1"/>
</dbReference>
<dbReference type="SMART" id="SM00091">
    <property type="entry name" value="PAS"/>
    <property type="match status" value="1"/>
</dbReference>
<name>A0A7V2AZJ0_RHOMR</name>
<dbReference type="Pfam" id="PF00989">
    <property type="entry name" value="PAS"/>
    <property type="match status" value="1"/>
</dbReference>
<dbReference type="GO" id="GO:0000155">
    <property type="term" value="F:phosphorelay sensor kinase activity"/>
    <property type="evidence" value="ECO:0007669"/>
    <property type="project" value="InterPro"/>
</dbReference>
<comment type="cofactor">
    <cofactor evidence="2">
        <name>[4Fe-4S] cluster</name>
        <dbReference type="ChEBI" id="CHEBI:49883"/>
    </cofactor>
</comment>
<dbReference type="Pfam" id="PF01590">
    <property type="entry name" value="GAF"/>
    <property type="match status" value="1"/>
</dbReference>
<evidence type="ECO:0000259" key="19">
    <source>
        <dbReference type="PROSITE" id="PS50112"/>
    </source>
</evidence>
<evidence type="ECO:0000256" key="14">
    <source>
        <dbReference type="ARBA" id="ARBA00024827"/>
    </source>
</evidence>
<dbReference type="Gene3D" id="3.30.450.40">
    <property type="match status" value="1"/>
</dbReference>
<dbReference type="InterPro" id="IPR013767">
    <property type="entry name" value="PAS_fold"/>
</dbReference>
<feature type="domain" description="PAS" evidence="19">
    <location>
        <begin position="87"/>
        <end position="147"/>
    </location>
</feature>
<evidence type="ECO:0000256" key="2">
    <source>
        <dbReference type="ARBA" id="ARBA00001966"/>
    </source>
</evidence>
<dbReference type="GO" id="GO:0051539">
    <property type="term" value="F:4 iron, 4 sulfur cluster binding"/>
    <property type="evidence" value="ECO:0007669"/>
    <property type="project" value="UniProtKB-KW"/>
</dbReference>
<keyword evidence="7" id="KW-0963">Cytoplasm</keyword>
<dbReference type="Gene3D" id="3.30.450.20">
    <property type="entry name" value="PAS domain"/>
    <property type="match status" value="1"/>
</dbReference>
<dbReference type="SMART" id="SM00387">
    <property type="entry name" value="HATPase_c"/>
    <property type="match status" value="1"/>
</dbReference>
<dbReference type="GO" id="GO:0046872">
    <property type="term" value="F:metal ion binding"/>
    <property type="evidence" value="ECO:0007669"/>
    <property type="project" value="UniProtKB-KW"/>
</dbReference>
<dbReference type="InterPro" id="IPR036890">
    <property type="entry name" value="HATPase_C_sf"/>
</dbReference>
<dbReference type="Pfam" id="PF07730">
    <property type="entry name" value="HisKA_3"/>
    <property type="match status" value="1"/>
</dbReference>
<sequence length="600" mass="67355">MPRRRAQKNHFWLDPAGIALLYLGASLLWIFFSDSLLLRAGLDPETLTRWQSTKGTAFVTVSALVLYVLMRAGQQLLRTQAQQLEASEAQYRLLFENNPRPMWIYDLETLRFLAVNQAAVALYGYREEEFLGMTILDIRPEEDRPRVAASAWAPRGPLKHSGPWRHLTKDGRMLEVEIDSHMLTWKGRRAVLVLVQDVTERNRIARENARYRQGLEILLELSRRLQQELMDCDRLAQQLVQTVRQVIPSADAALLWLRRGGRFVLVAKADGPEALPLGYTLPASGELLERLQAEEALAPAEVARMQAEAAAVLQGLQAALVAPIRLEGRLEGIICADSFTRVDAFAPYEHTLLRSLAAQAAAALQNARLVSQLRDLSRRLLLAHEEERRRIARELHDEVGALLTSVQLCLGMAQAATPPEATTLAENLREARQLIDRLSQEIRQLTLQLRPPLLDELGLAGALRAYAERFERQTRIAVRLALALPERTSLPELIELTAYRFVQEALTNVARHARVDQVDVKASLTENHLHLVVQDQGIGFDPETVTASGRSMGLVAMRERIELLGGRLEIESHPQQGTRLEAYLPLPAETNPFAEAELLS</sequence>
<keyword evidence="17" id="KW-0812">Transmembrane</keyword>
<dbReference type="InterPro" id="IPR005467">
    <property type="entry name" value="His_kinase_dom"/>
</dbReference>
<comment type="catalytic activity">
    <reaction evidence="1">
        <text>ATP + protein L-histidine = ADP + protein N-phospho-L-histidine.</text>
        <dbReference type="EC" id="2.7.13.3"/>
    </reaction>
</comment>
<keyword evidence="17" id="KW-0472">Membrane</keyword>
<dbReference type="GO" id="GO:0006355">
    <property type="term" value="P:regulation of DNA-templated transcription"/>
    <property type="evidence" value="ECO:0007669"/>
    <property type="project" value="InterPro"/>
</dbReference>
<dbReference type="Gene3D" id="1.20.5.1930">
    <property type="match status" value="1"/>
</dbReference>
<dbReference type="Gene3D" id="3.30.565.10">
    <property type="entry name" value="Histidine kinase-like ATPase, C-terminal domain"/>
    <property type="match status" value="1"/>
</dbReference>
<dbReference type="AlphaFoldDB" id="A0A7V2AZJ0"/>
<dbReference type="GO" id="GO:0005737">
    <property type="term" value="C:cytoplasm"/>
    <property type="evidence" value="ECO:0007669"/>
    <property type="project" value="UniProtKB-SubCell"/>
</dbReference>
<dbReference type="InterPro" id="IPR000014">
    <property type="entry name" value="PAS"/>
</dbReference>
<proteinExistence type="predicted"/>
<keyword evidence="13" id="KW-0411">Iron-sulfur</keyword>
<dbReference type="InterPro" id="IPR050482">
    <property type="entry name" value="Sensor_HK_TwoCompSys"/>
</dbReference>
<keyword evidence="8" id="KW-0808">Transferase</keyword>
<comment type="subcellular location">
    <subcellularLocation>
        <location evidence="3">Cytoplasm</location>
    </subcellularLocation>
</comment>
<reference evidence="20" key="1">
    <citation type="journal article" date="2020" name="mSystems">
        <title>Genome- and Community-Level Interaction Insights into Carbon Utilization and Element Cycling Functions of Hydrothermarchaeota in Hydrothermal Sediment.</title>
        <authorList>
            <person name="Zhou Z."/>
            <person name="Liu Y."/>
            <person name="Xu W."/>
            <person name="Pan J."/>
            <person name="Luo Z.H."/>
            <person name="Li M."/>
        </authorList>
    </citation>
    <scope>NUCLEOTIDE SEQUENCE [LARGE SCALE GENOMIC DNA]</scope>
    <source>
        <strain evidence="20">SpSt-143</strain>
    </source>
</reference>
<dbReference type="PROSITE" id="PS50109">
    <property type="entry name" value="HIS_KIN"/>
    <property type="match status" value="1"/>
</dbReference>
<dbReference type="PROSITE" id="PS50112">
    <property type="entry name" value="PAS"/>
    <property type="match status" value="1"/>
</dbReference>
<evidence type="ECO:0000256" key="8">
    <source>
        <dbReference type="ARBA" id="ARBA00022679"/>
    </source>
</evidence>
<organism evidence="20">
    <name type="scientific">Rhodothermus marinus</name>
    <name type="common">Rhodothermus obamensis</name>
    <dbReference type="NCBI Taxonomy" id="29549"/>
    <lineage>
        <taxon>Bacteria</taxon>
        <taxon>Pseudomonadati</taxon>
        <taxon>Rhodothermota</taxon>
        <taxon>Rhodothermia</taxon>
        <taxon>Rhodothermales</taxon>
        <taxon>Rhodothermaceae</taxon>
        <taxon>Rhodothermus</taxon>
    </lineage>
</organism>
<keyword evidence="16" id="KW-0175">Coiled coil</keyword>
<gene>
    <name evidence="20" type="ORF">ENO59_03265</name>
</gene>
<dbReference type="EC" id="2.7.13.3" evidence="4"/>
<evidence type="ECO:0000313" key="20">
    <source>
        <dbReference type="EMBL" id="HER95524.1"/>
    </source>
</evidence>
<evidence type="ECO:0000256" key="16">
    <source>
        <dbReference type="SAM" id="Coils"/>
    </source>
</evidence>
<keyword evidence="9" id="KW-0479">Metal-binding</keyword>
<keyword evidence="6" id="KW-0004">4Fe-4S</keyword>
<comment type="function">
    <text evidence="14">Member of the two-component regulatory system NreB/NreC involved in the control of dissimilatory nitrate/nitrite reduction in response to oxygen. NreB functions as a direct oxygen sensor histidine kinase which is autophosphorylated, in the absence of oxygen, probably at the conserved histidine residue, and transfers its phosphate group probably to a conserved aspartate residue of NreC. NreB/NreC activates the expression of the nitrate (narGHJI) and nitrite (nir) reductase operons, as well as the putative nitrate transporter gene narT.</text>
</comment>
<dbReference type="InterPro" id="IPR004358">
    <property type="entry name" value="Sig_transdc_His_kin-like_C"/>
</dbReference>
<keyword evidence="17" id="KW-1133">Transmembrane helix</keyword>
<evidence type="ECO:0000256" key="6">
    <source>
        <dbReference type="ARBA" id="ARBA00022485"/>
    </source>
</evidence>
<evidence type="ECO:0000259" key="18">
    <source>
        <dbReference type="PROSITE" id="PS50109"/>
    </source>
</evidence>
<evidence type="ECO:0000256" key="9">
    <source>
        <dbReference type="ARBA" id="ARBA00022723"/>
    </source>
</evidence>
<evidence type="ECO:0000256" key="5">
    <source>
        <dbReference type="ARBA" id="ARBA00017322"/>
    </source>
</evidence>
<evidence type="ECO:0000256" key="3">
    <source>
        <dbReference type="ARBA" id="ARBA00004496"/>
    </source>
</evidence>
<dbReference type="InterPro" id="IPR035965">
    <property type="entry name" value="PAS-like_dom_sf"/>
</dbReference>
<feature type="transmembrane region" description="Helical" evidence="17">
    <location>
        <begin position="12"/>
        <end position="32"/>
    </location>
</feature>
<keyword evidence="12" id="KW-0902">Two-component regulatory system</keyword>
<dbReference type="InterPro" id="IPR003018">
    <property type="entry name" value="GAF"/>
</dbReference>
<dbReference type="GO" id="GO:0016020">
    <property type="term" value="C:membrane"/>
    <property type="evidence" value="ECO:0007669"/>
    <property type="project" value="InterPro"/>
</dbReference>
<comment type="caution">
    <text evidence="20">The sequence shown here is derived from an EMBL/GenBank/DDBJ whole genome shotgun (WGS) entry which is preliminary data.</text>
</comment>
<dbReference type="PRINTS" id="PR00344">
    <property type="entry name" value="BCTRLSENSOR"/>
</dbReference>
<keyword evidence="10 20" id="KW-0418">Kinase</keyword>
<evidence type="ECO:0000256" key="12">
    <source>
        <dbReference type="ARBA" id="ARBA00023012"/>
    </source>
</evidence>
<dbReference type="SUPFAM" id="SSF55785">
    <property type="entry name" value="PYP-like sensor domain (PAS domain)"/>
    <property type="match status" value="1"/>
</dbReference>
<dbReference type="SMART" id="SM00065">
    <property type="entry name" value="GAF"/>
    <property type="match status" value="1"/>
</dbReference>
<evidence type="ECO:0000256" key="17">
    <source>
        <dbReference type="SAM" id="Phobius"/>
    </source>
</evidence>
<keyword evidence="11" id="KW-0408">Iron</keyword>
<dbReference type="InterPro" id="IPR003594">
    <property type="entry name" value="HATPase_dom"/>
</dbReference>
<dbReference type="CDD" id="cd16917">
    <property type="entry name" value="HATPase_UhpB-NarQ-NarX-like"/>
    <property type="match status" value="1"/>
</dbReference>
<evidence type="ECO:0000256" key="11">
    <source>
        <dbReference type="ARBA" id="ARBA00023004"/>
    </source>
</evidence>
<evidence type="ECO:0000256" key="7">
    <source>
        <dbReference type="ARBA" id="ARBA00022490"/>
    </source>
</evidence>
<dbReference type="PANTHER" id="PTHR24421">
    <property type="entry name" value="NITRATE/NITRITE SENSOR PROTEIN NARX-RELATED"/>
    <property type="match status" value="1"/>
</dbReference>
<protein>
    <recommendedName>
        <fullName evidence="5">Oxygen sensor histidine kinase NreB</fullName>
        <ecNumber evidence="4">2.7.13.3</ecNumber>
    </recommendedName>
    <alternativeName>
        <fullName evidence="15">Nitrogen regulation protein B</fullName>
    </alternativeName>
</protein>
<evidence type="ECO:0000256" key="4">
    <source>
        <dbReference type="ARBA" id="ARBA00012438"/>
    </source>
</evidence>
<evidence type="ECO:0000256" key="10">
    <source>
        <dbReference type="ARBA" id="ARBA00022777"/>
    </source>
</evidence>
<dbReference type="GO" id="GO:0046983">
    <property type="term" value="F:protein dimerization activity"/>
    <property type="evidence" value="ECO:0007669"/>
    <property type="project" value="InterPro"/>
</dbReference>
<dbReference type="InterPro" id="IPR029016">
    <property type="entry name" value="GAF-like_dom_sf"/>
</dbReference>
<dbReference type="SUPFAM" id="SSF55781">
    <property type="entry name" value="GAF domain-like"/>
    <property type="match status" value="1"/>
</dbReference>
<evidence type="ECO:0000256" key="15">
    <source>
        <dbReference type="ARBA" id="ARBA00030800"/>
    </source>
</evidence>
<evidence type="ECO:0000256" key="1">
    <source>
        <dbReference type="ARBA" id="ARBA00000085"/>
    </source>
</evidence>
<feature type="domain" description="Histidine kinase" evidence="18">
    <location>
        <begin position="390"/>
        <end position="588"/>
    </location>
</feature>
<dbReference type="Pfam" id="PF02518">
    <property type="entry name" value="HATPase_c"/>
    <property type="match status" value="1"/>
</dbReference>
<dbReference type="CDD" id="cd00130">
    <property type="entry name" value="PAS"/>
    <property type="match status" value="1"/>
</dbReference>
<dbReference type="NCBIfam" id="TIGR00229">
    <property type="entry name" value="sensory_box"/>
    <property type="match status" value="1"/>
</dbReference>
<evidence type="ECO:0000256" key="13">
    <source>
        <dbReference type="ARBA" id="ARBA00023014"/>
    </source>
</evidence>
<accession>A0A7V2AZJ0</accession>